<sequence>LPVYPFCIRISFGKHEDTLSPGKSTKFPLRNDPRPGGFEPMTLSLVLLNSCEFTATAIWIPSENGVLKSLLQ</sequence>
<proteinExistence type="evidence at transcript level"/>
<protein>
    <submittedName>
        <fullName evidence="1">Uncharacterized protein</fullName>
    </submittedName>
</protein>
<reference evidence="1" key="1">
    <citation type="journal article" date="2016" name="PLoS ONE">
        <title>A Deep Insight into the Sialome of Male and Female Aedes aegypti Mosquitoes.</title>
        <authorList>
            <person name="Ribeiro J.M."/>
            <person name="Martin-Martin I."/>
            <person name="Arca B."/>
            <person name="Calvo E."/>
        </authorList>
    </citation>
    <scope>NUCLEOTIDE SEQUENCE</scope>
    <source>
        <strain evidence="1">Liverpool</strain>
        <tissue evidence="1">Salivary glands</tissue>
    </source>
</reference>
<evidence type="ECO:0000313" key="1">
    <source>
        <dbReference type="EMBL" id="JAN95513.1"/>
    </source>
</evidence>
<dbReference type="EMBL" id="GDUN01000406">
    <property type="protein sequence ID" value="JAN95513.1"/>
    <property type="molecule type" value="mRNA"/>
</dbReference>
<accession>A0A0P6IWS4</accession>
<feature type="non-terminal residue" evidence="1">
    <location>
        <position position="1"/>
    </location>
</feature>
<name>A0A0P6IWS4_AEDAE</name>
<organism evidence="1">
    <name type="scientific">Aedes aegypti</name>
    <name type="common">Yellowfever mosquito</name>
    <name type="synonym">Culex aegypti</name>
    <dbReference type="NCBI Taxonomy" id="7159"/>
    <lineage>
        <taxon>Eukaryota</taxon>
        <taxon>Metazoa</taxon>
        <taxon>Ecdysozoa</taxon>
        <taxon>Arthropoda</taxon>
        <taxon>Hexapoda</taxon>
        <taxon>Insecta</taxon>
        <taxon>Pterygota</taxon>
        <taxon>Neoptera</taxon>
        <taxon>Endopterygota</taxon>
        <taxon>Diptera</taxon>
        <taxon>Nematocera</taxon>
        <taxon>Culicoidea</taxon>
        <taxon>Culicidae</taxon>
        <taxon>Culicinae</taxon>
        <taxon>Aedini</taxon>
        <taxon>Aedes</taxon>
        <taxon>Stegomyia</taxon>
    </lineage>
</organism>
<dbReference type="AlphaFoldDB" id="A0A0P6IWS4"/>